<evidence type="ECO:0000256" key="3">
    <source>
        <dbReference type="ARBA" id="ARBA00022823"/>
    </source>
</evidence>
<organism evidence="8 9">
    <name type="scientific">Amycolatopsis pithecellobii</name>
    <dbReference type="NCBI Taxonomy" id="664692"/>
    <lineage>
        <taxon>Bacteria</taxon>
        <taxon>Bacillati</taxon>
        <taxon>Actinomycetota</taxon>
        <taxon>Actinomycetes</taxon>
        <taxon>Pseudonocardiales</taxon>
        <taxon>Pseudonocardiaceae</taxon>
        <taxon>Amycolatopsis</taxon>
    </lineage>
</organism>
<dbReference type="InterPro" id="IPR036625">
    <property type="entry name" value="E3-bd_dom_sf"/>
</dbReference>
<dbReference type="SUPFAM" id="SSF47005">
    <property type="entry name" value="Peripheral subunit-binding domain of 2-oxo acid dehydrogenase complex"/>
    <property type="match status" value="1"/>
</dbReference>
<dbReference type="PANTHER" id="PTHR23151:SF90">
    <property type="entry name" value="DIHYDROLIPOYLLYSINE-RESIDUE ACETYLTRANSFERASE COMPONENT OF PYRUVATE DEHYDROGENASE COMPLEX, MITOCHONDRIAL-RELATED"/>
    <property type="match status" value="1"/>
</dbReference>
<dbReference type="Proteomes" id="UP000440096">
    <property type="component" value="Unassembled WGS sequence"/>
</dbReference>
<keyword evidence="4" id="KW-0808">Transferase</keyword>
<comment type="similarity">
    <text evidence="2 4">Belongs to the 2-oxoacid dehydrogenase family.</text>
</comment>
<dbReference type="SUPFAM" id="SSF51230">
    <property type="entry name" value="Single hybrid motif"/>
    <property type="match status" value="1"/>
</dbReference>
<dbReference type="Pfam" id="PF00198">
    <property type="entry name" value="2-oxoacid_dh"/>
    <property type="match status" value="1"/>
</dbReference>
<evidence type="ECO:0000256" key="4">
    <source>
        <dbReference type="RuleBase" id="RU003423"/>
    </source>
</evidence>
<gene>
    <name evidence="8" type="ORF">GKO32_04210</name>
</gene>
<evidence type="ECO:0000256" key="5">
    <source>
        <dbReference type="SAM" id="MobiDB-lite"/>
    </source>
</evidence>
<reference evidence="8 9" key="1">
    <citation type="submission" date="2019-11" db="EMBL/GenBank/DDBJ databases">
        <title>Draft genome of Amycolatopsis RM579.</title>
        <authorList>
            <person name="Duangmal K."/>
            <person name="Mingma R."/>
        </authorList>
    </citation>
    <scope>NUCLEOTIDE SEQUENCE [LARGE SCALE GENOMIC DNA]</scope>
    <source>
        <strain evidence="8 9">RM579</strain>
    </source>
</reference>
<accession>A0A6N7YJU2</accession>
<keyword evidence="4" id="KW-0012">Acyltransferase</keyword>
<dbReference type="Gene3D" id="3.30.559.10">
    <property type="entry name" value="Chloramphenicol acetyltransferase-like domain"/>
    <property type="match status" value="1"/>
</dbReference>
<dbReference type="Gene3D" id="4.10.320.10">
    <property type="entry name" value="E3-binding domain"/>
    <property type="match status" value="1"/>
</dbReference>
<dbReference type="AlphaFoldDB" id="A0A6N7YJU2"/>
<dbReference type="GO" id="GO:0045254">
    <property type="term" value="C:pyruvate dehydrogenase complex"/>
    <property type="evidence" value="ECO:0007669"/>
    <property type="project" value="InterPro"/>
</dbReference>
<dbReference type="CDD" id="cd06849">
    <property type="entry name" value="lipoyl_domain"/>
    <property type="match status" value="1"/>
</dbReference>
<feature type="domain" description="Lipoyl-binding" evidence="6">
    <location>
        <begin position="5"/>
        <end position="79"/>
    </location>
</feature>
<comment type="cofactor">
    <cofactor evidence="1 4">
        <name>(R)-lipoate</name>
        <dbReference type="ChEBI" id="CHEBI:83088"/>
    </cofactor>
</comment>
<protein>
    <recommendedName>
        <fullName evidence="4">Dihydrolipoamide acetyltransferase component of pyruvate dehydrogenase complex</fullName>
        <ecNumber evidence="4">2.3.1.-</ecNumber>
    </recommendedName>
</protein>
<dbReference type="GO" id="GO:0016746">
    <property type="term" value="F:acyltransferase activity"/>
    <property type="evidence" value="ECO:0007669"/>
    <property type="project" value="UniProtKB-KW"/>
</dbReference>
<dbReference type="InterPro" id="IPR001078">
    <property type="entry name" value="2-oxoacid_DH_actylTfrase"/>
</dbReference>
<dbReference type="SUPFAM" id="SSF52777">
    <property type="entry name" value="CoA-dependent acyltransferases"/>
    <property type="match status" value="1"/>
</dbReference>
<feature type="compositionally biased region" description="Low complexity" evidence="5">
    <location>
        <begin position="92"/>
        <end position="106"/>
    </location>
</feature>
<dbReference type="InterPro" id="IPR045257">
    <property type="entry name" value="E2/Pdx1"/>
</dbReference>
<sequence length="391" mass="39692">MNEIAAEVRMPRLSEAMTEGTIVRWLHSAGAEIAVGDELAEIDTDKAVVGLEAESAGVLEILLAEGESAPVGAVIARVGAGAPPTGSPPATPIAATPAPAAPPRTGFSPSGQPIASPLARRRARELGVDLTSLAGSGPGGRIVRADVEAAAHREKPALPAGDAAERVPLTRIQQATVRRLAQAAAIPAFALTAEAETSELTALRSALAAVADPAPTVTDLVVAAVARALRDFPRLNASADDGAVRQHRRVNVGIATETPEGLVVPVVADTDTLAPATLAGVTKGLIARARAGAATPDDLAGATFTVSNLGMFGVVAFQAVIVPPQAAILAVGAIRVVSGTTVMTLTLTCDHRVVDGAEAARFLTRVVALLEQPIALMVPEPSQGDSRATRP</sequence>
<dbReference type="Gene3D" id="2.40.50.100">
    <property type="match status" value="1"/>
</dbReference>
<name>A0A6N7YJU2_9PSEU</name>
<proteinExistence type="inferred from homology"/>
<dbReference type="EC" id="2.3.1.-" evidence="4"/>
<dbReference type="EMBL" id="WMBA01000004">
    <property type="protein sequence ID" value="MTD53185.1"/>
    <property type="molecule type" value="Genomic_DNA"/>
</dbReference>
<dbReference type="Pfam" id="PF02817">
    <property type="entry name" value="E3_binding"/>
    <property type="match status" value="1"/>
</dbReference>
<dbReference type="InterPro" id="IPR011053">
    <property type="entry name" value="Single_hybrid_motif"/>
</dbReference>
<evidence type="ECO:0000256" key="1">
    <source>
        <dbReference type="ARBA" id="ARBA00001938"/>
    </source>
</evidence>
<evidence type="ECO:0000313" key="9">
    <source>
        <dbReference type="Proteomes" id="UP000440096"/>
    </source>
</evidence>
<dbReference type="PANTHER" id="PTHR23151">
    <property type="entry name" value="DIHYDROLIPOAMIDE ACETYL/SUCCINYL-TRANSFERASE-RELATED"/>
    <property type="match status" value="1"/>
</dbReference>
<dbReference type="InterPro" id="IPR023213">
    <property type="entry name" value="CAT-like_dom_sf"/>
</dbReference>
<feature type="region of interest" description="Disordered" evidence="5">
    <location>
        <begin position="81"/>
        <end position="115"/>
    </location>
</feature>
<evidence type="ECO:0000259" key="7">
    <source>
        <dbReference type="PROSITE" id="PS51826"/>
    </source>
</evidence>
<evidence type="ECO:0000313" key="8">
    <source>
        <dbReference type="EMBL" id="MTD53185.1"/>
    </source>
</evidence>
<evidence type="ECO:0000256" key="2">
    <source>
        <dbReference type="ARBA" id="ARBA00007317"/>
    </source>
</evidence>
<dbReference type="InterPro" id="IPR000089">
    <property type="entry name" value="Biotin_lipoyl"/>
</dbReference>
<dbReference type="PROSITE" id="PS50968">
    <property type="entry name" value="BIOTINYL_LIPOYL"/>
    <property type="match status" value="1"/>
</dbReference>
<dbReference type="Pfam" id="PF00364">
    <property type="entry name" value="Biotin_lipoyl"/>
    <property type="match status" value="1"/>
</dbReference>
<dbReference type="GO" id="GO:0006086">
    <property type="term" value="P:pyruvate decarboxylation to acetyl-CoA"/>
    <property type="evidence" value="ECO:0007669"/>
    <property type="project" value="InterPro"/>
</dbReference>
<feature type="domain" description="Peripheral subunit-binding (PSBD)" evidence="7">
    <location>
        <begin position="114"/>
        <end position="151"/>
    </location>
</feature>
<comment type="caution">
    <text evidence="8">The sequence shown here is derived from an EMBL/GenBank/DDBJ whole genome shotgun (WGS) entry which is preliminary data.</text>
</comment>
<dbReference type="InterPro" id="IPR004167">
    <property type="entry name" value="PSBD"/>
</dbReference>
<keyword evidence="3 4" id="KW-0450">Lipoyl</keyword>
<keyword evidence="9" id="KW-1185">Reference proteome</keyword>
<dbReference type="RefSeq" id="WP_154755433.1">
    <property type="nucleotide sequence ID" value="NZ_WMBA01000004.1"/>
</dbReference>
<dbReference type="OrthoDB" id="9805770at2"/>
<dbReference type="PROSITE" id="PS51826">
    <property type="entry name" value="PSBD"/>
    <property type="match status" value="1"/>
</dbReference>
<evidence type="ECO:0000259" key="6">
    <source>
        <dbReference type="PROSITE" id="PS50968"/>
    </source>
</evidence>